<proteinExistence type="inferred from homology"/>
<name>A0ABS7FB38_9NEIS</name>
<dbReference type="InterPro" id="IPR008334">
    <property type="entry name" value="5'-Nucleotdase_C"/>
</dbReference>
<gene>
    <name evidence="6" type="ORF">KIF53_06550</name>
</gene>
<evidence type="ECO:0000259" key="4">
    <source>
        <dbReference type="Pfam" id="PF00149"/>
    </source>
</evidence>
<dbReference type="NCBIfam" id="NF006938">
    <property type="entry name" value="PRK09420.1"/>
    <property type="match status" value="1"/>
</dbReference>
<dbReference type="Gene3D" id="3.60.21.10">
    <property type="match status" value="1"/>
</dbReference>
<evidence type="ECO:0000256" key="2">
    <source>
        <dbReference type="ARBA" id="ARBA00022729"/>
    </source>
</evidence>
<protein>
    <submittedName>
        <fullName evidence="6">Bifunctional 2',3'-cyclic-nucleotide 2'-phosphodiesterase/3'-nucleotidase</fullName>
    </submittedName>
</protein>
<reference evidence="6 7" key="1">
    <citation type="submission" date="2021-05" db="EMBL/GenBank/DDBJ databases">
        <title>Draft Whole Genome Sequencing Of Biosensor Chromobacterium violaceum Strain CV026 Reveals A Regulatory RNA In Chromobacterium violaceum Phenotype Regulatory Network.</title>
        <authorList>
            <person name="Hong K.W."/>
            <person name="Chan K.G."/>
            <person name="Chang C.-Y."/>
        </authorList>
    </citation>
    <scope>NUCLEOTIDE SEQUENCE [LARGE SCALE GENOMIC DNA]</scope>
    <source>
        <strain evidence="6 7">ATCC 31532</strain>
    </source>
</reference>
<dbReference type="Proteomes" id="UP000711178">
    <property type="component" value="Unassembled WGS sequence"/>
</dbReference>
<dbReference type="PROSITE" id="PS51257">
    <property type="entry name" value="PROKAR_LIPOPROTEIN"/>
    <property type="match status" value="1"/>
</dbReference>
<dbReference type="InterPro" id="IPR036907">
    <property type="entry name" value="5'-Nucleotdase_C_sf"/>
</dbReference>
<dbReference type="Gene3D" id="3.90.780.10">
    <property type="entry name" value="5'-Nucleotidase, C-terminal domain"/>
    <property type="match status" value="1"/>
</dbReference>
<dbReference type="Pfam" id="PF02872">
    <property type="entry name" value="5_nucleotid_C"/>
    <property type="match status" value="1"/>
</dbReference>
<comment type="caution">
    <text evidence="6">The sequence shown here is derived from an EMBL/GenBank/DDBJ whole genome shotgun (WGS) entry which is preliminary data.</text>
</comment>
<evidence type="ECO:0000313" key="7">
    <source>
        <dbReference type="Proteomes" id="UP000711178"/>
    </source>
</evidence>
<evidence type="ECO:0000256" key="1">
    <source>
        <dbReference type="ARBA" id="ARBA00006654"/>
    </source>
</evidence>
<evidence type="ECO:0000259" key="5">
    <source>
        <dbReference type="Pfam" id="PF02872"/>
    </source>
</evidence>
<evidence type="ECO:0000313" key="6">
    <source>
        <dbReference type="EMBL" id="MBW8287285.1"/>
    </source>
</evidence>
<sequence>MSKHNIAAAGWAVLLLAGCSSGSAPSGRPAEGTTVSVALLETTDIHQNVLSYDYYKLAANPSFGLERAATLIQQARSQYPNNLLLDDGDLIQGTALGDYQAAVNPVKCADTLAVHKVMNYLKYDAGTIGNHEFNFGLPFLSQVTNTDFRLANIARPSACGAPAYPQVLANVANLADKKPIFQPYALLKRTFAGTAPDGSSVQVPVNIGVIGFTPPTIMDWDKKNLNGQVYTNGVVETANTYVPQMRQAGADLVVALSHGGLDPSSYSPAMENGSWHLTKTGIDALMIGHSHDIFPNPGAAGSQFNAMQGVDNNKGFVNGVPTVMAGNWGNRLGVIRLTLKYSGGKWVVQTGQSAVETRSIKNADGSYVAADPRVAQLVAGEHQATINYVKTPIGSTDFRMNTYFALLGDVSAIQIVNMAQQDYVKKYVQANLPQYASLPVLSVSAPFKAGRNGASDYTDVAQGPIAINNAADLYLYPNTVQAVKVSGADVKNWLERAAQMFNSVDPTSSAPQELINSAFQVFNFDVMYGVQYQIDVSQPVGSRIVNLTYDGQPIDPSQQFIVATNNYRASGGGNFPGIDGTKTIIQAPDANRDVLIAYIKANGDLGRAQYGSSRPWSFVKINAKVNFKSIANQLAAASLAGINGVSQGADNGDGTWTYLVDLSK</sequence>
<organism evidence="6 7">
    <name type="scientific">Chromobacterium subtsugae</name>
    <dbReference type="NCBI Taxonomy" id="251747"/>
    <lineage>
        <taxon>Bacteria</taxon>
        <taxon>Pseudomonadati</taxon>
        <taxon>Pseudomonadota</taxon>
        <taxon>Betaproteobacteria</taxon>
        <taxon>Neisseriales</taxon>
        <taxon>Chromobacteriaceae</taxon>
        <taxon>Chromobacterium</taxon>
    </lineage>
</organism>
<dbReference type="EMBL" id="JAHDTB010000004">
    <property type="protein sequence ID" value="MBW8287285.1"/>
    <property type="molecule type" value="Genomic_DNA"/>
</dbReference>
<dbReference type="PANTHER" id="PTHR11575">
    <property type="entry name" value="5'-NUCLEOTIDASE-RELATED"/>
    <property type="match status" value="1"/>
</dbReference>
<dbReference type="Pfam" id="PF00149">
    <property type="entry name" value="Metallophos"/>
    <property type="match status" value="1"/>
</dbReference>
<keyword evidence="3" id="KW-0547">Nucleotide-binding</keyword>
<dbReference type="InterPro" id="IPR006179">
    <property type="entry name" value="5_nucleotidase/apyrase"/>
</dbReference>
<dbReference type="RefSeq" id="WP_043573934.1">
    <property type="nucleotide sequence ID" value="NZ_CP142381.1"/>
</dbReference>
<feature type="domain" description="5'-Nucleotidase C-terminal" evidence="5">
    <location>
        <begin position="453"/>
        <end position="576"/>
    </location>
</feature>
<comment type="similarity">
    <text evidence="1 3">Belongs to the 5'-nucleotidase family.</text>
</comment>
<dbReference type="InterPro" id="IPR004843">
    <property type="entry name" value="Calcineurin-like_PHP"/>
</dbReference>
<feature type="chain" id="PRO_5045011665" evidence="3">
    <location>
        <begin position="27"/>
        <end position="664"/>
    </location>
</feature>
<dbReference type="PRINTS" id="PR01607">
    <property type="entry name" value="APYRASEFAMLY"/>
</dbReference>
<dbReference type="GeneID" id="89686810"/>
<keyword evidence="3" id="KW-0378">Hydrolase</keyword>
<dbReference type="PANTHER" id="PTHR11575:SF6">
    <property type="entry name" value="2',3'-CYCLIC-NUCLEOTIDE 2'-PHOSPHODIESTERASE_3'-NUCLEOTIDASE"/>
    <property type="match status" value="1"/>
</dbReference>
<dbReference type="SUPFAM" id="SSF55816">
    <property type="entry name" value="5'-nucleotidase (syn. UDP-sugar hydrolase), C-terminal domain"/>
    <property type="match status" value="1"/>
</dbReference>
<keyword evidence="7" id="KW-1185">Reference proteome</keyword>
<evidence type="ECO:0000256" key="3">
    <source>
        <dbReference type="RuleBase" id="RU362119"/>
    </source>
</evidence>
<dbReference type="SUPFAM" id="SSF56300">
    <property type="entry name" value="Metallo-dependent phosphatases"/>
    <property type="match status" value="1"/>
</dbReference>
<accession>A0ABS7FB38</accession>
<keyword evidence="2 3" id="KW-0732">Signal</keyword>
<feature type="signal peptide" evidence="3">
    <location>
        <begin position="1"/>
        <end position="26"/>
    </location>
</feature>
<dbReference type="InterPro" id="IPR029052">
    <property type="entry name" value="Metallo-depent_PP-like"/>
</dbReference>
<feature type="domain" description="Calcineurin-like phosphoesterase" evidence="4">
    <location>
        <begin position="42"/>
        <end position="291"/>
    </location>
</feature>
<dbReference type="PROSITE" id="PS00786">
    <property type="entry name" value="5_NUCLEOTIDASE_2"/>
    <property type="match status" value="1"/>
</dbReference>
<dbReference type="InterPro" id="IPR006146">
    <property type="entry name" value="5'-Nucleotdase_CS"/>
</dbReference>